<dbReference type="InterPro" id="IPR032675">
    <property type="entry name" value="LRR_dom_sf"/>
</dbReference>
<evidence type="ECO:0000313" key="1">
    <source>
        <dbReference type="EMBL" id="ABK21963.1"/>
    </source>
</evidence>
<evidence type="ECO:0008006" key="2">
    <source>
        <dbReference type="Google" id="ProtNLM"/>
    </source>
</evidence>
<dbReference type="GO" id="GO:0031146">
    <property type="term" value="P:SCF-dependent proteasomal ubiquitin-dependent protein catabolic process"/>
    <property type="evidence" value="ECO:0007669"/>
    <property type="project" value="TreeGrafter"/>
</dbReference>
<dbReference type="SUPFAM" id="SSF52047">
    <property type="entry name" value="RNI-like"/>
    <property type="match status" value="1"/>
</dbReference>
<dbReference type="Gene3D" id="3.80.10.10">
    <property type="entry name" value="Ribonuclease Inhibitor"/>
    <property type="match status" value="1"/>
</dbReference>
<dbReference type="GO" id="GO:0019005">
    <property type="term" value="C:SCF ubiquitin ligase complex"/>
    <property type="evidence" value="ECO:0007669"/>
    <property type="project" value="TreeGrafter"/>
</dbReference>
<dbReference type="SMART" id="SM00367">
    <property type="entry name" value="LRR_CC"/>
    <property type="match status" value="3"/>
</dbReference>
<proteinExistence type="evidence at transcript level"/>
<protein>
    <recommendedName>
        <fullName evidence="2">F-box domain-containing protein</fullName>
    </recommendedName>
</protein>
<organism evidence="1">
    <name type="scientific">Picea sitchensis</name>
    <name type="common">Sitka spruce</name>
    <name type="synonym">Pinus sitchensis</name>
    <dbReference type="NCBI Taxonomy" id="3332"/>
    <lineage>
        <taxon>Eukaryota</taxon>
        <taxon>Viridiplantae</taxon>
        <taxon>Streptophyta</taxon>
        <taxon>Embryophyta</taxon>
        <taxon>Tracheophyta</taxon>
        <taxon>Spermatophyta</taxon>
        <taxon>Pinopsida</taxon>
        <taxon>Pinidae</taxon>
        <taxon>Conifers I</taxon>
        <taxon>Pinales</taxon>
        <taxon>Pinaceae</taxon>
        <taxon>Picea</taxon>
    </lineage>
</organism>
<dbReference type="SUPFAM" id="SSF81383">
    <property type="entry name" value="F-box domain"/>
    <property type="match status" value="1"/>
</dbReference>
<dbReference type="AlphaFoldDB" id="A9NMV2"/>
<reference evidence="1" key="1">
    <citation type="journal article" date="2008" name="BMC Genomics">
        <title>A conifer genomics resource of 200,000 spruce (Picea spp.) ESTs and 6,464 high-quality, sequence-finished full-length cDNAs for Sitka spruce (Picea sitchensis).</title>
        <authorList>
            <person name="Ralph S.G."/>
            <person name="Chun H.J."/>
            <person name="Kolosova N."/>
            <person name="Cooper D."/>
            <person name="Oddy C."/>
            <person name="Ritland C.E."/>
            <person name="Kirkpatrick R."/>
            <person name="Moore R."/>
            <person name="Barber S."/>
            <person name="Holt R.A."/>
            <person name="Jones S.J."/>
            <person name="Marra M.A."/>
            <person name="Douglas C.J."/>
            <person name="Ritland K."/>
            <person name="Bohlmann J."/>
        </authorList>
    </citation>
    <scope>NUCLEOTIDE SEQUENCE</scope>
    <source>
        <tissue evidence="1">Green portion of the leader tissue</tissue>
    </source>
</reference>
<sequence length="236" mass="26130">MESSMEIATSDRGLLSHILTRLSEPQDLLSASMVCTVWNDVLTRAAAKKLTIRSRVRLPSVLSRFKHVKHLNLSMCIDQLQDQDLEMASESLKNLSILTLGNPDEPQECISNLGFVGFVNNCTMLEHVALTFIPNLQDSGIEAMTRVCNRLSAINLVNCRNLSDDALKSLKNCENIQELGLKGHFGFTPSGLVKIGENCPTLLKLSLELEPSVDITLALQSLATYCRNLQELSLKF</sequence>
<dbReference type="InterPro" id="IPR006553">
    <property type="entry name" value="Leu-rich_rpt_Cys-con_subtyp"/>
</dbReference>
<dbReference type="EMBL" id="EF082607">
    <property type="protein sequence ID" value="ABK21963.1"/>
    <property type="molecule type" value="mRNA"/>
</dbReference>
<accession>A9NMV2</accession>
<dbReference type="InterPro" id="IPR036047">
    <property type="entry name" value="F-box-like_dom_sf"/>
</dbReference>
<dbReference type="OMA" id="ELEQICF"/>
<dbReference type="PANTHER" id="PTHR13318">
    <property type="entry name" value="PARTNER OF PAIRED, ISOFORM B-RELATED"/>
    <property type="match status" value="1"/>
</dbReference>
<name>A9NMV2_PICSI</name>